<evidence type="ECO:0000313" key="3">
    <source>
        <dbReference type="EMBL" id="CAJ0867238.1"/>
    </source>
</evidence>
<dbReference type="Proteomes" id="UP001190452">
    <property type="component" value="Unassembled WGS sequence"/>
</dbReference>
<organism evidence="2 4">
    <name type="scientific">Ralstonia mannitolilytica</name>
    <dbReference type="NCBI Taxonomy" id="105219"/>
    <lineage>
        <taxon>Bacteria</taxon>
        <taxon>Pseudomonadati</taxon>
        <taxon>Pseudomonadota</taxon>
        <taxon>Betaproteobacteria</taxon>
        <taxon>Burkholderiales</taxon>
        <taxon>Burkholderiaceae</taxon>
        <taxon>Ralstonia</taxon>
    </lineage>
</organism>
<accession>A0AAD2AQC6</accession>
<dbReference type="EMBL" id="CATVXE010000005">
    <property type="protein sequence ID" value="CAJ0682023.1"/>
    <property type="molecule type" value="Genomic_DNA"/>
</dbReference>
<evidence type="ECO:0000256" key="1">
    <source>
        <dbReference type="SAM" id="Phobius"/>
    </source>
</evidence>
<proteinExistence type="predicted"/>
<sequence>MPFVALLASAIVGFLAQAAASLVGRVLIALGIGFVSYTGLDFLMSGLRSLFLGYLGNTGTVYAWIPGVLGMLQVPRCMNLILTTLAIRATLAGVTGGSVRKMVQK</sequence>
<dbReference type="EMBL" id="CAUDKV010000006">
    <property type="protein sequence ID" value="CAJ0867238.1"/>
    <property type="molecule type" value="Genomic_DNA"/>
</dbReference>
<keyword evidence="5" id="KW-1185">Reference proteome</keyword>
<reference evidence="2 5" key="1">
    <citation type="submission" date="2023-07" db="EMBL/GenBank/DDBJ databases">
        <authorList>
            <person name="Peeters C."/>
        </authorList>
    </citation>
    <scope>NUCLEOTIDE SEQUENCE</scope>
    <source>
        <strain evidence="3 5">R-77569</strain>
        <strain evidence="2">R-77591</strain>
    </source>
</reference>
<dbReference type="Pfam" id="PF10734">
    <property type="entry name" value="DUF2523"/>
    <property type="match status" value="1"/>
</dbReference>
<evidence type="ECO:0008006" key="6">
    <source>
        <dbReference type="Google" id="ProtNLM"/>
    </source>
</evidence>
<feature type="transmembrane region" description="Helical" evidence="1">
    <location>
        <begin position="80"/>
        <end position="99"/>
    </location>
</feature>
<gene>
    <name evidence="3" type="ORF">R77569_01959</name>
    <name evidence="2" type="ORF">R77591_01631</name>
</gene>
<evidence type="ECO:0000313" key="5">
    <source>
        <dbReference type="Proteomes" id="UP001190452"/>
    </source>
</evidence>
<name>A0AAD2AQC6_9RALS</name>
<evidence type="ECO:0000313" key="2">
    <source>
        <dbReference type="EMBL" id="CAJ0682023.1"/>
    </source>
</evidence>
<keyword evidence="1" id="KW-1133">Transmembrane helix</keyword>
<dbReference type="RefSeq" id="WP_222328624.1">
    <property type="nucleotide sequence ID" value="NZ_CATVXE010000005.1"/>
</dbReference>
<comment type="caution">
    <text evidence="2">The sequence shown here is derived from an EMBL/GenBank/DDBJ whole genome shotgun (WGS) entry which is preliminary data.</text>
</comment>
<dbReference type="AlphaFoldDB" id="A0AAD2AQC6"/>
<evidence type="ECO:0000313" key="4">
    <source>
        <dbReference type="Proteomes" id="UP001190002"/>
    </source>
</evidence>
<dbReference type="Proteomes" id="UP001190002">
    <property type="component" value="Unassembled WGS sequence"/>
</dbReference>
<dbReference type="InterPro" id="IPR019670">
    <property type="entry name" value="DUF2523"/>
</dbReference>
<keyword evidence="1" id="KW-0812">Transmembrane</keyword>
<feature type="transmembrane region" description="Helical" evidence="1">
    <location>
        <begin position="54"/>
        <end position="74"/>
    </location>
</feature>
<protein>
    <recommendedName>
        <fullName evidence="6">DUF2523 domain-containing protein</fullName>
    </recommendedName>
</protein>
<keyword evidence="1" id="KW-0472">Membrane</keyword>